<keyword evidence="6 10" id="KW-0184">Conjugation</keyword>
<sequence length="866" mass="94156">MRLPSFSGSKSPPSSLGGQHNRRPTDPRYLLFRTTSLSSPPPFLGLRSRLVLAVLSPPLLSLLVLLIAVAIPLLTPGASPIETRIDQARDRLTSACAGVQAAAGAIQGVPHYMAAGTNRMIADSVEYTIASLGHLLMLLLLATEKVLIYIVDTYRSLLQCLIELLIRGVLAILVQVVAILSDGINAASQGIKSAVEASVSGVNTAISTSLAGVNDVLHVIGKSVNVPQIDVPSLDALDNVRLPTFFEDGLIALNNTIPTLDQIKDKMNAVIALPLETLRTNVNNTVNAFTFDRSVLQVPPLPSTALQVCNSTTIAAATTPLDELAHAVHKMEIFLLVGLLIAMLLVALCTVGLEWWAWRTMWRHIRLIRDVCGRREGDSPSSIDPTQEGSATTGNAGDAKRTEAEAESKANDNGDRDPEDHQRALESYRSRTQDPTSSNWANPADSPEPARSSDNLRQEADGGSDHQSISFHAPHAQTRAQGQENASHDTQSPSTRIVVMSDHRIELPAEADVALDDRSHHPYADPLGSDRGTLDLVHLVHYPLSSSLSLRLASILRIRRAQTLDALRWYLGGWLGHAGMLALLAFAIFGAVSSEVHILALERLSNEYDHRLAGTLNDFEVGIRDQLQASFLGQSIAYANQVNNQINTYENNINKDVFGWVDVTTTTMNQTLNQFVDLVEEAISDIFNNTILYSPVQNFLDCILIRKVEGIETALTWIHDNAHVSLARVNQDALTLDDGGMNDLLNPISNLGRGVGNPGSSGASEPTVRRIVQGQLDSLRNQRNFFLIMLAVWAALALLGLAWMIGRMRKGRGVGGGRLTRHPVETTATTAYTSRSEKDASGRYGYEMDEIVLGNDSQPQRSAWRD</sequence>
<feature type="compositionally biased region" description="Basic and acidic residues" evidence="11">
    <location>
        <begin position="454"/>
        <end position="464"/>
    </location>
</feature>
<name>A0A177V1A5_9BASI</name>
<feature type="transmembrane region" description="Helical" evidence="10">
    <location>
        <begin position="333"/>
        <end position="358"/>
    </location>
</feature>
<dbReference type="EMBL" id="LWDD02000073">
    <property type="protein sequence ID" value="KAE8264350.1"/>
    <property type="molecule type" value="Genomic_DNA"/>
</dbReference>
<feature type="compositionally biased region" description="Basic and acidic residues" evidence="11">
    <location>
        <begin position="398"/>
        <end position="432"/>
    </location>
</feature>
<feature type="transmembrane region" description="Helical" evidence="10">
    <location>
        <begin position="50"/>
        <end position="74"/>
    </location>
</feature>
<evidence type="ECO:0000313" key="13">
    <source>
        <dbReference type="Proteomes" id="UP000077671"/>
    </source>
</evidence>
<evidence type="ECO:0000256" key="7">
    <source>
        <dbReference type="ARBA" id="ARBA00022989"/>
    </source>
</evidence>
<feature type="transmembrane region" description="Helical" evidence="10">
    <location>
        <begin position="569"/>
        <end position="592"/>
    </location>
</feature>
<evidence type="ECO:0000256" key="4">
    <source>
        <dbReference type="ARBA" id="ARBA00022475"/>
    </source>
</evidence>
<protein>
    <recommendedName>
        <fullName evidence="10">Plasma membrane fusion protein PRM1</fullName>
    </recommendedName>
</protein>
<feature type="transmembrane region" description="Helical" evidence="10">
    <location>
        <begin position="785"/>
        <end position="805"/>
    </location>
</feature>
<evidence type="ECO:0000256" key="10">
    <source>
        <dbReference type="RuleBase" id="RU366035"/>
    </source>
</evidence>
<dbReference type="PANTHER" id="PTHR31030">
    <property type="entry name" value="PLASMA MEMBRANE FUSION PROTEIN PRM1"/>
    <property type="match status" value="1"/>
</dbReference>
<dbReference type="PANTHER" id="PTHR31030:SF1">
    <property type="entry name" value="PLASMA MEMBRANE FUSION PROTEIN PRM1"/>
    <property type="match status" value="1"/>
</dbReference>
<comment type="caution">
    <text evidence="12">The sequence shown here is derived from an EMBL/GenBank/DDBJ whole genome shotgun (WGS) entry which is preliminary data.</text>
</comment>
<evidence type="ECO:0000256" key="5">
    <source>
        <dbReference type="ARBA" id="ARBA00022692"/>
    </source>
</evidence>
<dbReference type="GO" id="GO:0043332">
    <property type="term" value="C:mating projection tip"/>
    <property type="evidence" value="ECO:0007669"/>
    <property type="project" value="UniProtKB-UniRule"/>
</dbReference>
<keyword evidence="7 10" id="KW-1133">Transmembrane helix</keyword>
<proteinExistence type="inferred from homology"/>
<reference evidence="12" key="1">
    <citation type="submission" date="2016-04" db="EMBL/GenBank/DDBJ databases">
        <authorList>
            <person name="Nguyen H.D."/>
            <person name="Kesanakurti P."/>
            <person name="Cullis J."/>
            <person name="Levesque C.A."/>
            <person name="Hambleton S."/>
        </authorList>
    </citation>
    <scope>NUCLEOTIDE SEQUENCE</scope>
    <source>
        <strain evidence="12">DAOMC 238032</strain>
    </source>
</reference>
<comment type="subcellular location">
    <subcellularLocation>
        <location evidence="2 10">Cell membrane</location>
        <topology evidence="2 10">Multi-pass membrane protein</topology>
    </subcellularLocation>
</comment>
<accession>A0A177V1A5</accession>
<feature type="transmembrane region" description="Helical" evidence="10">
    <location>
        <begin position="160"/>
        <end position="180"/>
    </location>
</feature>
<feature type="region of interest" description="Disordered" evidence="11">
    <location>
        <begin position="1"/>
        <end position="25"/>
    </location>
</feature>
<dbReference type="Proteomes" id="UP000077671">
    <property type="component" value="Unassembled WGS sequence"/>
</dbReference>
<keyword evidence="4 10" id="KW-1003">Cell membrane</keyword>
<comment type="similarity">
    <text evidence="3 10">Belongs to the PRM1 family.</text>
</comment>
<evidence type="ECO:0000256" key="2">
    <source>
        <dbReference type="ARBA" id="ARBA00004651"/>
    </source>
</evidence>
<gene>
    <name evidence="12" type="ORF">A4X03_0g1009</name>
</gene>
<feature type="region of interest" description="Disordered" evidence="11">
    <location>
        <begin position="374"/>
        <end position="469"/>
    </location>
</feature>
<evidence type="ECO:0000256" key="9">
    <source>
        <dbReference type="ARBA" id="ARBA00023180"/>
    </source>
</evidence>
<feature type="compositionally biased region" description="Polar residues" evidence="11">
    <location>
        <begin position="379"/>
        <end position="395"/>
    </location>
</feature>
<organism evidence="12 13">
    <name type="scientific">Tilletia caries</name>
    <name type="common">wheat bunt fungus</name>
    <dbReference type="NCBI Taxonomy" id="13290"/>
    <lineage>
        <taxon>Eukaryota</taxon>
        <taxon>Fungi</taxon>
        <taxon>Dikarya</taxon>
        <taxon>Basidiomycota</taxon>
        <taxon>Ustilaginomycotina</taxon>
        <taxon>Exobasidiomycetes</taxon>
        <taxon>Tilletiales</taxon>
        <taxon>Tilletiaceae</taxon>
        <taxon>Tilletia</taxon>
    </lineage>
</organism>
<evidence type="ECO:0000256" key="6">
    <source>
        <dbReference type="ARBA" id="ARBA00022971"/>
    </source>
</evidence>
<keyword evidence="9" id="KW-0325">Glycoprotein</keyword>
<feature type="region of interest" description="Disordered" evidence="11">
    <location>
        <begin position="814"/>
        <end position="842"/>
    </location>
</feature>
<dbReference type="GO" id="GO:0032220">
    <property type="term" value="P:plasma membrane fusion involved in cytogamy"/>
    <property type="evidence" value="ECO:0007669"/>
    <property type="project" value="TreeGrafter"/>
</dbReference>
<reference evidence="12" key="2">
    <citation type="journal article" date="2019" name="IMA Fungus">
        <title>Genome sequencing and comparison of five Tilletia species to identify candidate genes for the detection of regulated species infecting wheat.</title>
        <authorList>
            <person name="Nguyen H.D.T."/>
            <person name="Sultana T."/>
            <person name="Kesanakurti P."/>
            <person name="Hambleton S."/>
        </authorList>
    </citation>
    <scope>NUCLEOTIDE SEQUENCE</scope>
    <source>
        <strain evidence="12">DAOMC 238032</strain>
    </source>
</reference>
<feature type="compositionally biased region" description="Low complexity" evidence="11">
    <location>
        <begin position="1"/>
        <end position="18"/>
    </location>
</feature>
<dbReference type="InterPro" id="IPR026777">
    <property type="entry name" value="PRM1"/>
</dbReference>
<evidence type="ECO:0000256" key="3">
    <source>
        <dbReference type="ARBA" id="ARBA00010780"/>
    </source>
</evidence>
<keyword evidence="5 10" id="KW-0812">Transmembrane</keyword>
<comment type="function">
    <text evidence="1 10">Involved in cell fusion during mating by stabilizing the plasma membrane fusion event.</text>
</comment>
<evidence type="ECO:0000256" key="1">
    <source>
        <dbReference type="ARBA" id="ARBA00002512"/>
    </source>
</evidence>
<comment type="caution">
    <text evidence="10">Lacks conserved residue(s) required for the propagation of feature annotation.</text>
</comment>
<feature type="transmembrane region" description="Helical" evidence="10">
    <location>
        <begin position="127"/>
        <end position="148"/>
    </location>
</feature>
<keyword evidence="8 10" id="KW-0472">Membrane</keyword>
<evidence type="ECO:0000256" key="8">
    <source>
        <dbReference type="ARBA" id="ARBA00023136"/>
    </source>
</evidence>
<dbReference type="AlphaFoldDB" id="A0A177V1A5"/>
<evidence type="ECO:0000313" key="12">
    <source>
        <dbReference type="EMBL" id="KAE8264350.1"/>
    </source>
</evidence>
<evidence type="ECO:0000256" key="11">
    <source>
        <dbReference type="SAM" id="MobiDB-lite"/>
    </source>
</evidence>
<dbReference type="GO" id="GO:0005886">
    <property type="term" value="C:plasma membrane"/>
    <property type="evidence" value="ECO:0007669"/>
    <property type="project" value="UniProtKB-SubCell"/>
</dbReference>